<name>A0AAV0BT98_PHAPC</name>
<dbReference type="AlphaFoldDB" id="A0AAV0BT98"/>
<evidence type="ECO:0000313" key="2">
    <source>
        <dbReference type="EMBL" id="CAH7677208.1"/>
    </source>
</evidence>
<proteinExistence type="predicted"/>
<evidence type="ECO:0000313" key="3">
    <source>
        <dbReference type="EMBL" id="CAH7689442.1"/>
    </source>
</evidence>
<keyword evidence="1" id="KW-1133">Transmembrane helix</keyword>
<sequence length="190" mass="21184">MPKEEKFNNIANSSTDQQHKTFYQTFFEGTQISSAILPIPILYQQFKNHSLNKKPEIQKLSYKNLITRSIKLNGFFSVGIGLTYASIIKSFDYLNKNYAKISKDQKFSEFSNQSQSKLPSPSLLSRFKILHSDLQLKINDYSIIGGTLGGLATLTVLYKNKSFLNILSIMPGGISLGIACGISTALIQST</sequence>
<gene>
    <name evidence="2" type="ORF">PPACK8108_LOCUS12352</name>
    <name evidence="3" type="ORF">PPACK8108_LOCUS24520</name>
</gene>
<protein>
    <submittedName>
        <fullName evidence="3">Expressed protein</fullName>
    </submittedName>
</protein>
<organism evidence="3 4">
    <name type="scientific">Phakopsora pachyrhizi</name>
    <name type="common">Asian soybean rust disease fungus</name>
    <dbReference type="NCBI Taxonomy" id="170000"/>
    <lineage>
        <taxon>Eukaryota</taxon>
        <taxon>Fungi</taxon>
        <taxon>Dikarya</taxon>
        <taxon>Basidiomycota</taxon>
        <taxon>Pucciniomycotina</taxon>
        <taxon>Pucciniomycetes</taxon>
        <taxon>Pucciniales</taxon>
        <taxon>Phakopsoraceae</taxon>
        <taxon>Phakopsora</taxon>
    </lineage>
</organism>
<keyword evidence="1" id="KW-0812">Transmembrane</keyword>
<evidence type="ECO:0000256" key="1">
    <source>
        <dbReference type="SAM" id="Phobius"/>
    </source>
</evidence>
<accession>A0AAV0BT98</accession>
<comment type="caution">
    <text evidence="3">The sequence shown here is derived from an EMBL/GenBank/DDBJ whole genome shotgun (WGS) entry which is preliminary data.</text>
</comment>
<keyword evidence="4" id="KW-1185">Reference proteome</keyword>
<keyword evidence="1" id="KW-0472">Membrane</keyword>
<feature type="transmembrane region" description="Helical" evidence="1">
    <location>
        <begin position="164"/>
        <end position="187"/>
    </location>
</feature>
<dbReference type="Proteomes" id="UP001153365">
    <property type="component" value="Unassembled WGS sequence"/>
</dbReference>
<feature type="transmembrane region" description="Helical" evidence="1">
    <location>
        <begin position="138"/>
        <end position="158"/>
    </location>
</feature>
<evidence type="ECO:0000313" key="4">
    <source>
        <dbReference type="Proteomes" id="UP001153365"/>
    </source>
</evidence>
<dbReference type="EMBL" id="CALTRL010006077">
    <property type="protein sequence ID" value="CAH7689442.1"/>
    <property type="molecule type" value="Genomic_DNA"/>
</dbReference>
<dbReference type="EMBL" id="CALTRL010002954">
    <property type="protein sequence ID" value="CAH7677208.1"/>
    <property type="molecule type" value="Genomic_DNA"/>
</dbReference>
<reference evidence="3" key="1">
    <citation type="submission" date="2022-06" db="EMBL/GenBank/DDBJ databases">
        <authorList>
            <consortium name="SYNGENTA / RWTH Aachen University"/>
        </authorList>
    </citation>
    <scope>NUCLEOTIDE SEQUENCE</scope>
</reference>